<dbReference type="InterPro" id="IPR037607">
    <property type="entry name" value="DGK"/>
</dbReference>
<feature type="domain" description="Phorbol-ester/DAG-type" evidence="12">
    <location>
        <begin position="200"/>
        <end position="252"/>
    </location>
</feature>
<evidence type="ECO:0000313" key="14">
    <source>
        <dbReference type="EMBL" id="KAJ3055418.1"/>
    </source>
</evidence>
<gene>
    <name evidence="14" type="ORF">HK097_010619</name>
</gene>
<dbReference type="Proteomes" id="UP001212841">
    <property type="component" value="Unassembled WGS sequence"/>
</dbReference>
<evidence type="ECO:0000256" key="10">
    <source>
        <dbReference type="SAM" id="MobiDB-lite"/>
    </source>
</evidence>
<dbReference type="SMART" id="SM00046">
    <property type="entry name" value="DAGKc"/>
    <property type="match status" value="1"/>
</dbReference>
<keyword evidence="5 9" id="KW-0547">Nucleotide-binding</keyword>
<dbReference type="SUPFAM" id="SSF57889">
    <property type="entry name" value="Cysteine-rich domain"/>
    <property type="match status" value="2"/>
</dbReference>
<dbReference type="EMBL" id="JADGJD010000080">
    <property type="protein sequence ID" value="KAJ3055418.1"/>
    <property type="molecule type" value="Genomic_DNA"/>
</dbReference>
<dbReference type="AlphaFoldDB" id="A0AAD5SIN5"/>
<sequence length="765" mass="83187">MSIASALGNYILYVLSGLLHAFLVTAAIAEYAFQAISFRTGFAGAVVIISALCAAITFAVVRLCFPRIAIYRPSPYAITKYPSVKDRNGHRVSEHVWVSGDMLLLDHGQGPAYCNSCEALVVQGITCLVCRMVAHEEHHALVDAQPCKRMYDHLVSKLAAEPATSELPTIPDETTSADNKDKSPNEPATKSRTSAPASERHQWIQGNLSIDARCIVCSNSAGSEPTLKDHRCLWCQAAAHTACLPTANATQCNLSPFPNVVVPSRFVVGNSSHIHAKHVVDAKFKVTELPEETRPVLCIVNPSSGAQDSPALLRGLYALVNPVQVADVSRDNPEALLRAFEPHLHRCRILACGGDGTIAWVFSILDKLIPANQPRPPVGVLPLGTGNDLARVLGWGGGWTGEEVKDIVKDIIDAEEVDLDRWKVDVEPVRKVQRRASFVGRVVQMGEKKKEKKSLVMNNYFSMGTDASVALEFHTKRLQKPHYFKSRFINKVFYALIGGKYQFSNLLDIFDKAPAPTAQGAPTQEERTEDPSVDAPSPTSAEPKASSSNTLLPPTSIPSRRPSGAAILSSTVFLNEHKAPVDLTTSTGALIVLNIASYGGGGMIYSPAESEGSPKSLQDDGRVEVMTVNSPAHLGASVLGLTSPTVVGQAKTVRIEVLAPEVAMQVDGEPWQQEGPCTVTISLFGRTKMLKKRESTDEEEEDAESDASDTDADDEYEDDEVDDVASEEGRNPQLRMRGRRKEDEDEGIAIYRDEDEEVPGSVYWR</sequence>
<protein>
    <recommendedName>
        <fullName evidence="9">Diacylglycerol kinase</fullName>
        <shortName evidence="9">DAG kinase</shortName>
        <ecNumber evidence="9">2.7.1.107</ecNumber>
    </recommendedName>
</protein>
<feature type="domain" description="Phorbol-ester/DAG-type" evidence="12">
    <location>
        <begin position="94"/>
        <end position="147"/>
    </location>
</feature>
<evidence type="ECO:0000256" key="5">
    <source>
        <dbReference type="ARBA" id="ARBA00022741"/>
    </source>
</evidence>
<keyword evidence="11" id="KW-0472">Membrane</keyword>
<keyword evidence="7" id="KW-0862">Zinc</keyword>
<dbReference type="GO" id="GO:0004143">
    <property type="term" value="F:ATP-dependent diacylglycerol kinase activity"/>
    <property type="evidence" value="ECO:0007669"/>
    <property type="project" value="UniProtKB-EC"/>
</dbReference>
<reference evidence="14" key="1">
    <citation type="submission" date="2020-05" db="EMBL/GenBank/DDBJ databases">
        <title>Phylogenomic resolution of chytrid fungi.</title>
        <authorList>
            <person name="Stajich J.E."/>
            <person name="Amses K."/>
            <person name="Simmons R."/>
            <person name="Seto K."/>
            <person name="Myers J."/>
            <person name="Bonds A."/>
            <person name="Quandt C.A."/>
            <person name="Barry K."/>
            <person name="Liu P."/>
            <person name="Grigoriev I."/>
            <person name="Longcore J.E."/>
            <person name="James T.Y."/>
        </authorList>
    </citation>
    <scope>NUCLEOTIDE SEQUENCE</scope>
    <source>
        <strain evidence="14">JEL0318</strain>
    </source>
</reference>
<keyword evidence="3" id="KW-0479">Metal-binding</keyword>
<proteinExistence type="inferred from homology"/>
<dbReference type="PROSITE" id="PS50081">
    <property type="entry name" value="ZF_DAG_PE_2"/>
    <property type="match status" value="2"/>
</dbReference>
<name>A0AAD5SIN5_9FUNG</name>
<comment type="similarity">
    <text evidence="1 9">Belongs to the eukaryotic diacylglycerol kinase family.</text>
</comment>
<dbReference type="GO" id="GO:0005524">
    <property type="term" value="F:ATP binding"/>
    <property type="evidence" value="ECO:0007669"/>
    <property type="project" value="UniProtKB-KW"/>
</dbReference>
<evidence type="ECO:0000259" key="12">
    <source>
        <dbReference type="PROSITE" id="PS50081"/>
    </source>
</evidence>
<keyword evidence="4" id="KW-0677">Repeat</keyword>
<feature type="compositionally biased region" description="Polar residues" evidence="10">
    <location>
        <begin position="537"/>
        <end position="553"/>
    </location>
</feature>
<dbReference type="Gene3D" id="3.40.50.10330">
    <property type="entry name" value="Probable inorganic polyphosphate/atp-NAD kinase, domain 1"/>
    <property type="match status" value="1"/>
</dbReference>
<dbReference type="PANTHER" id="PTHR11255">
    <property type="entry name" value="DIACYLGLYCEROL KINASE"/>
    <property type="match status" value="1"/>
</dbReference>
<evidence type="ECO:0000259" key="13">
    <source>
        <dbReference type="PROSITE" id="PS50146"/>
    </source>
</evidence>
<dbReference type="GO" id="GO:0046872">
    <property type="term" value="F:metal ion binding"/>
    <property type="evidence" value="ECO:0007669"/>
    <property type="project" value="UniProtKB-KW"/>
</dbReference>
<keyword evidence="6 9" id="KW-0418">Kinase</keyword>
<evidence type="ECO:0000256" key="4">
    <source>
        <dbReference type="ARBA" id="ARBA00022737"/>
    </source>
</evidence>
<feature type="compositionally biased region" description="Acidic residues" evidence="10">
    <location>
        <begin position="743"/>
        <end position="758"/>
    </location>
</feature>
<dbReference type="SMART" id="SM00045">
    <property type="entry name" value="DAGKa"/>
    <property type="match status" value="1"/>
</dbReference>
<feature type="region of interest" description="Disordered" evidence="10">
    <location>
        <begin position="162"/>
        <end position="201"/>
    </location>
</feature>
<feature type="compositionally biased region" description="Polar residues" evidence="10">
    <location>
        <begin position="186"/>
        <end position="196"/>
    </location>
</feature>
<dbReference type="GO" id="GO:0007200">
    <property type="term" value="P:phospholipase C-activating G protein-coupled receptor signaling pathway"/>
    <property type="evidence" value="ECO:0007669"/>
    <property type="project" value="InterPro"/>
</dbReference>
<keyword evidence="2 9" id="KW-0808">Transferase</keyword>
<feature type="transmembrane region" description="Helical" evidence="11">
    <location>
        <begin position="42"/>
        <end position="65"/>
    </location>
</feature>
<evidence type="ECO:0000256" key="11">
    <source>
        <dbReference type="SAM" id="Phobius"/>
    </source>
</evidence>
<dbReference type="PANTHER" id="PTHR11255:SF118">
    <property type="entry name" value="DIACYLGLYCEROL KINASE EPSILON"/>
    <property type="match status" value="1"/>
</dbReference>
<evidence type="ECO:0000256" key="8">
    <source>
        <dbReference type="ARBA" id="ARBA00022840"/>
    </source>
</evidence>
<dbReference type="InterPro" id="IPR017438">
    <property type="entry name" value="ATP-NAD_kinase_N"/>
</dbReference>
<evidence type="ECO:0000256" key="9">
    <source>
        <dbReference type="RuleBase" id="RU361128"/>
    </source>
</evidence>
<dbReference type="InterPro" id="IPR046349">
    <property type="entry name" value="C1-like_sf"/>
</dbReference>
<comment type="caution">
    <text evidence="14">The sequence shown here is derived from an EMBL/GenBank/DDBJ whole genome shotgun (WGS) entry which is preliminary data.</text>
</comment>
<feature type="region of interest" description="Disordered" evidence="10">
    <location>
        <begin position="516"/>
        <end position="560"/>
    </location>
</feature>
<keyword evidence="11" id="KW-0812">Transmembrane</keyword>
<dbReference type="Gene3D" id="3.30.60.20">
    <property type="match status" value="2"/>
</dbReference>
<accession>A0AAD5SIN5</accession>
<dbReference type="InterPro" id="IPR000756">
    <property type="entry name" value="Diacylglycerol_kin_accessory"/>
</dbReference>
<evidence type="ECO:0000256" key="6">
    <source>
        <dbReference type="ARBA" id="ARBA00022777"/>
    </source>
</evidence>
<feature type="region of interest" description="Disordered" evidence="10">
    <location>
        <begin position="690"/>
        <end position="765"/>
    </location>
</feature>
<dbReference type="Pfam" id="PF00609">
    <property type="entry name" value="DAGK_acc"/>
    <property type="match status" value="2"/>
</dbReference>
<feature type="transmembrane region" description="Helical" evidence="11">
    <location>
        <begin position="12"/>
        <end position="36"/>
    </location>
</feature>
<dbReference type="GO" id="GO:0016020">
    <property type="term" value="C:membrane"/>
    <property type="evidence" value="ECO:0007669"/>
    <property type="project" value="TreeGrafter"/>
</dbReference>
<feature type="compositionally biased region" description="Acidic residues" evidence="10">
    <location>
        <begin position="696"/>
        <end position="726"/>
    </location>
</feature>
<evidence type="ECO:0000313" key="15">
    <source>
        <dbReference type="Proteomes" id="UP001212841"/>
    </source>
</evidence>
<evidence type="ECO:0000256" key="7">
    <source>
        <dbReference type="ARBA" id="ARBA00022833"/>
    </source>
</evidence>
<keyword evidence="8 9" id="KW-0067">ATP-binding</keyword>
<dbReference type="InterPro" id="IPR001206">
    <property type="entry name" value="Diacylglycerol_kinase_cat_dom"/>
</dbReference>
<evidence type="ECO:0000256" key="1">
    <source>
        <dbReference type="ARBA" id="ARBA00009280"/>
    </source>
</evidence>
<dbReference type="Pfam" id="PF00781">
    <property type="entry name" value="DAGK_cat"/>
    <property type="match status" value="1"/>
</dbReference>
<organism evidence="14 15">
    <name type="scientific">Rhizophlyctis rosea</name>
    <dbReference type="NCBI Taxonomy" id="64517"/>
    <lineage>
        <taxon>Eukaryota</taxon>
        <taxon>Fungi</taxon>
        <taxon>Fungi incertae sedis</taxon>
        <taxon>Chytridiomycota</taxon>
        <taxon>Chytridiomycota incertae sedis</taxon>
        <taxon>Chytridiomycetes</taxon>
        <taxon>Rhizophlyctidales</taxon>
        <taxon>Rhizophlyctidaceae</taxon>
        <taxon>Rhizophlyctis</taxon>
    </lineage>
</organism>
<dbReference type="Gene3D" id="2.60.200.40">
    <property type="match status" value="1"/>
</dbReference>
<dbReference type="SUPFAM" id="SSF111331">
    <property type="entry name" value="NAD kinase/diacylglycerol kinase-like"/>
    <property type="match status" value="1"/>
</dbReference>
<evidence type="ECO:0000256" key="2">
    <source>
        <dbReference type="ARBA" id="ARBA00022679"/>
    </source>
</evidence>
<dbReference type="InterPro" id="IPR002219">
    <property type="entry name" value="PKC_DAG/PE"/>
</dbReference>
<keyword evidence="15" id="KW-1185">Reference proteome</keyword>
<keyword evidence="11" id="KW-1133">Transmembrane helix</keyword>
<feature type="domain" description="DAGKc" evidence="13">
    <location>
        <begin position="291"/>
        <end position="428"/>
    </location>
</feature>
<evidence type="ECO:0000256" key="3">
    <source>
        <dbReference type="ARBA" id="ARBA00022723"/>
    </source>
</evidence>
<dbReference type="EC" id="2.7.1.107" evidence="9"/>
<dbReference type="PROSITE" id="PS50146">
    <property type="entry name" value="DAGK"/>
    <property type="match status" value="1"/>
</dbReference>
<dbReference type="InterPro" id="IPR016064">
    <property type="entry name" value="NAD/diacylglycerol_kinase_sf"/>
</dbReference>
<comment type="catalytic activity">
    <reaction evidence="9">
        <text>a 1,2-diacyl-sn-glycerol + ATP = a 1,2-diacyl-sn-glycero-3-phosphate + ADP + H(+)</text>
        <dbReference type="Rhea" id="RHEA:10272"/>
        <dbReference type="ChEBI" id="CHEBI:15378"/>
        <dbReference type="ChEBI" id="CHEBI:17815"/>
        <dbReference type="ChEBI" id="CHEBI:30616"/>
        <dbReference type="ChEBI" id="CHEBI:58608"/>
        <dbReference type="ChEBI" id="CHEBI:456216"/>
        <dbReference type="EC" id="2.7.1.107"/>
    </reaction>
</comment>
<dbReference type="SMART" id="SM00109">
    <property type="entry name" value="C1"/>
    <property type="match status" value="2"/>
</dbReference>